<dbReference type="Pfam" id="PF15479">
    <property type="entry name" value="DUF4639"/>
    <property type="match status" value="1"/>
</dbReference>
<reference evidence="2" key="3">
    <citation type="submission" date="2025-09" db="UniProtKB">
        <authorList>
            <consortium name="Ensembl"/>
        </authorList>
    </citation>
    <scope>IDENTIFICATION</scope>
</reference>
<feature type="compositionally biased region" description="Low complexity" evidence="1">
    <location>
        <begin position="207"/>
        <end position="218"/>
    </location>
</feature>
<feature type="compositionally biased region" description="Pro residues" evidence="1">
    <location>
        <begin position="241"/>
        <end position="251"/>
    </location>
</feature>
<keyword evidence="3" id="KW-1185">Reference proteome</keyword>
<dbReference type="InterPro" id="IPR028042">
    <property type="entry name" value="DUF4639"/>
</dbReference>
<dbReference type="PANTHER" id="PTHR34438:SF1">
    <property type="entry name" value="CHROMOSOME 2 OPEN READING FRAME 81"/>
    <property type="match status" value="1"/>
</dbReference>
<protein>
    <recommendedName>
        <fullName evidence="4">Basic proline-rich protein-like</fullName>
    </recommendedName>
</protein>
<evidence type="ECO:0008006" key="4">
    <source>
        <dbReference type="Google" id="ProtNLM"/>
    </source>
</evidence>
<feature type="compositionally biased region" description="Basic residues" evidence="1">
    <location>
        <begin position="155"/>
        <end position="172"/>
    </location>
</feature>
<feature type="compositionally biased region" description="Low complexity" evidence="1">
    <location>
        <begin position="425"/>
        <end position="441"/>
    </location>
</feature>
<dbReference type="Proteomes" id="UP000694382">
    <property type="component" value="Chromosome 4"/>
</dbReference>
<sequence length="472" mass="48746">MVHTGPYWAVWRRAGGRGSAGETPPIIWGAFGGLGGAGGVSALCPQRVPFAVARARDAILFVAEWRFLVRDEEVPEPDGDPEPERDGVWKEDEEPPAGIWDSWTPRVVAVAEASPPSEEVRGSPSPRSPSGPWDGGVTAPCPLCPALVRGALRGRRGSKSVRGSRRGSRCCSRRAFPSGPRSRPVRGSPGDSQRSPGPRHRRRSRRGCPSVPGPGETCPDPPSPTPLGLSPSGSVVSPTGEGPPMPAPTPGPFARRRRRSSRSASRAATAAPPEAAQRSPAPRAGPLPHPVPREEPPTLPSPRQAPPTPPAPAAPGGPAGRAPAPGSAAGRTPGTRSAGSTGAPRARGTATIIILPLQRAVHPSAQTLPQPRRAPARCPARRHPLGAARGEGAGREHRGRAAALGNIAEPVASTGIPRAGDPGNRQGRQGRAAALRPLAGLGPPGPRCHRALGTLRAPRARPGGARRRRAGG</sequence>
<feature type="compositionally biased region" description="Low complexity" evidence="1">
    <location>
        <begin position="369"/>
        <end position="378"/>
    </location>
</feature>
<feature type="compositionally biased region" description="Basic residues" evidence="1">
    <location>
        <begin position="197"/>
        <end position="206"/>
    </location>
</feature>
<evidence type="ECO:0000313" key="2">
    <source>
        <dbReference type="Ensembl" id="ENSCPVP00000025381.1"/>
    </source>
</evidence>
<feature type="region of interest" description="Disordered" evidence="1">
    <location>
        <begin position="155"/>
        <end position="446"/>
    </location>
</feature>
<accession>A0A8U8B340</accession>
<dbReference type="AlphaFoldDB" id="A0A8U8B340"/>
<reference evidence="2" key="2">
    <citation type="submission" date="2025-08" db="UniProtKB">
        <authorList>
            <consortium name="Ensembl"/>
        </authorList>
    </citation>
    <scope>IDENTIFICATION</scope>
</reference>
<evidence type="ECO:0000313" key="3">
    <source>
        <dbReference type="Proteomes" id="UP000694382"/>
    </source>
</evidence>
<reference evidence="2" key="1">
    <citation type="submission" date="2020-02" db="EMBL/GenBank/DDBJ databases">
        <authorList>
            <person name="Enbody D E."/>
            <person name="Pettersson E M."/>
        </authorList>
    </citation>
    <scope>NUCLEOTIDE SEQUENCE [LARGE SCALE GENOMIC DNA]</scope>
</reference>
<feature type="compositionally biased region" description="Low complexity" evidence="1">
    <location>
        <begin position="262"/>
        <end position="279"/>
    </location>
</feature>
<proteinExistence type="predicted"/>
<feature type="compositionally biased region" description="Low complexity" evidence="1">
    <location>
        <begin position="316"/>
        <end position="335"/>
    </location>
</feature>
<evidence type="ECO:0000256" key="1">
    <source>
        <dbReference type="SAM" id="MobiDB-lite"/>
    </source>
</evidence>
<dbReference type="Ensembl" id="ENSCPVT00000027838.1">
    <property type="protein sequence ID" value="ENSCPVP00000025381.1"/>
    <property type="gene ID" value="ENSCPVG00000017775.1"/>
</dbReference>
<dbReference type="PANTHER" id="PTHR34438">
    <property type="entry name" value="SI:DKEY-97L20.6"/>
    <property type="match status" value="1"/>
</dbReference>
<organism evidence="2 3">
    <name type="scientific">Geospiza parvula</name>
    <name type="common">Small tree-finch</name>
    <name type="synonym">Camarhynchus parvulus</name>
    <dbReference type="NCBI Taxonomy" id="87175"/>
    <lineage>
        <taxon>Eukaryota</taxon>
        <taxon>Metazoa</taxon>
        <taxon>Chordata</taxon>
        <taxon>Craniata</taxon>
        <taxon>Vertebrata</taxon>
        <taxon>Euteleostomi</taxon>
        <taxon>Archelosauria</taxon>
        <taxon>Archosauria</taxon>
        <taxon>Dinosauria</taxon>
        <taxon>Saurischia</taxon>
        <taxon>Theropoda</taxon>
        <taxon>Coelurosauria</taxon>
        <taxon>Aves</taxon>
        <taxon>Neognathae</taxon>
        <taxon>Neoaves</taxon>
        <taxon>Telluraves</taxon>
        <taxon>Australaves</taxon>
        <taxon>Passeriformes</taxon>
        <taxon>Thraupidae</taxon>
        <taxon>Camarhynchus</taxon>
    </lineage>
</organism>
<feature type="compositionally biased region" description="Pro residues" evidence="1">
    <location>
        <begin position="297"/>
        <end position="315"/>
    </location>
</feature>
<name>A0A8U8B340_GEOPR</name>
<feature type="compositionally biased region" description="Low complexity" evidence="1">
    <location>
        <begin position="114"/>
        <end position="132"/>
    </location>
</feature>
<feature type="compositionally biased region" description="Low complexity" evidence="1">
    <location>
        <begin position="226"/>
        <end position="240"/>
    </location>
</feature>
<feature type="region of interest" description="Disordered" evidence="1">
    <location>
        <begin position="73"/>
        <end position="136"/>
    </location>
</feature>